<feature type="domain" description="U-box" evidence="5">
    <location>
        <begin position="122"/>
        <end position="178"/>
    </location>
</feature>
<keyword evidence="3" id="KW-0227">DNA damage</keyword>
<comment type="similarity">
    <text evidence="3">Belongs to the WD repeat PRP19 family.</text>
</comment>
<dbReference type="GO" id="GO:0005737">
    <property type="term" value="C:cytoplasm"/>
    <property type="evidence" value="ECO:0007669"/>
    <property type="project" value="TreeGrafter"/>
</dbReference>
<dbReference type="AlphaFoldDB" id="A0AAU9NEI6"/>
<comment type="function">
    <text evidence="3">Ubiquitin-protein ligase which is mainly involved pre-mRNA splicing and DNA repair. Required for pre-mRNA splicing as component of the spliceosome.</text>
</comment>
<dbReference type="PANTHER" id="PTHR43995:SF1">
    <property type="entry name" value="PRE-MRNA-PROCESSING FACTOR 19"/>
    <property type="match status" value="1"/>
</dbReference>
<dbReference type="Proteomes" id="UP001157418">
    <property type="component" value="Unassembled WGS sequence"/>
</dbReference>
<evidence type="ECO:0000313" key="7">
    <source>
        <dbReference type="Proteomes" id="UP001157418"/>
    </source>
</evidence>
<comment type="caution">
    <text evidence="6">The sequence shown here is derived from an EMBL/GenBank/DDBJ whole genome shotgun (WGS) entry which is preliminary data.</text>
</comment>
<evidence type="ECO:0000313" key="6">
    <source>
        <dbReference type="EMBL" id="CAH1436267.1"/>
    </source>
</evidence>
<keyword evidence="7" id="KW-1185">Reference proteome</keyword>
<comment type="subunit">
    <text evidence="3">Homotetramer.</text>
</comment>
<dbReference type="EC" id="2.3.2.27" evidence="3"/>
<dbReference type="GO" id="GO:0000398">
    <property type="term" value="P:mRNA splicing, via spliceosome"/>
    <property type="evidence" value="ECO:0007669"/>
    <property type="project" value="InterPro"/>
</dbReference>
<evidence type="ECO:0000256" key="3">
    <source>
        <dbReference type="RuleBase" id="RU367101"/>
    </source>
</evidence>
<evidence type="ECO:0000256" key="4">
    <source>
        <dbReference type="SAM" id="MobiDB-lite"/>
    </source>
</evidence>
<evidence type="ECO:0000256" key="2">
    <source>
        <dbReference type="ARBA" id="ARBA00022679"/>
    </source>
</evidence>
<keyword evidence="2 3" id="KW-0808">Transferase</keyword>
<accession>A0AAU9NEI6</accession>
<dbReference type="GO" id="GO:0006281">
    <property type="term" value="P:DNA repair"/>
    <property type="evidence" value="ECO:0007669"/>
    <property type="project" value="UniProtKB-KW"/>
</dbReference>
<proteinExistence type="inferred from homology"/>
<feature type="region of interest" description="Disordered" evidence="4">
    <location>
        <begin position="1"/>
        <end position="30"/>
    </location>
</feature>
<dbReference type="PANTHER" id="PTHR43995">
    <property type="entry name" value="PRE-MRNA-PROCESSING FACTOR 19"/>
    <property type="match status" value="1"/>
</dbReference>
<dbReference type="EMBL" id="CAKMRJ010004445">
    <property type="protein sequence ID" value="CAH1436267.1"/>
    <property type="molecule type" value="Genomic_DNA"/>
</dbReference>
<dbReference type="GO" id="GO:0000974">
    <property type="term" value="C:Prp19 complex"/>
    <property type="evidence" value="ECO:0007669"/>
    <property type="project" value="UniProtKB-UniRule"/>
</dbReference>
<gene>
    <name evidence="6" type="ORF">LVIROSA_LOCUS22648</name>
</gene>
<dbReference type="InterPro" id="IPR003613">
    <property type="entry name" value="Ubox_domain"/>
</dbReference>
<comment type="catalytic activity">
    <reaction evidence="3">
        <text>S-ubiquitinyl-[E2 ubiquitin-conjugating enzyme]-L-cysteine + [acceptor protein]-L-lysine = [E2 ubiquitin-conjugating enzyme]-L-cysteine + N(6)-ubiquitinyl-[acceptor protein]-L-lysine.</text>
        <dbReference type="EC" id="2.3.2.27"/>
    </reaction>
</comment>
<keyword evidence="3" id="KW-0507">mRNA processing</keyword>
<name>A0AAU9NEI6_9ASTR</name>
<keyword evidence="3" id="KW-0833">Ubl conjugation pathway</keyword>
<comment type="subcellular location">
    <subcellularLocation>
        <location evidence="3">Nucleus</location>
    </subcellularLocation>
</comment>
<keyword evidence="3" id="KW-0234">DNA repair</keyword>
<dbReference type="GO" id="GO:0070534">
    <property type="term" value="P:protein K63-linked ubiquitination"/>
    <property type="evidence" value="ECO:0007669"/>
    <property type="project" value="UniProtKB-UniRule"/>
</dbReference>
<dbReference type="InterPro" id="IPR038959">
    <property type="entry name" value="Prp19"/>
</dbReference>
<reference evidence="6 7" key="1">
    <citation type="submission" date="2022-01" db="EMBL/GenBank/DDBJ databases">
        <authorList>
            <person name="Xiong W."/>
            <person name="Schranz E."/>
        </authorList>
    </citation>
    <scope>NUCLEOTIDE SEQUENCE [LARGE SCALE GENOMIC DNA]</scope>
</reference>
<comment type="pathway">
    <text evidence="1 3">Protein modification; protein ubiquitination.</text>
</comment>
<feature type="compositionally biased region" description="Basic and acidic residues" evidence="4">
    <location>
        <begin position="14"/>
        <end position="30"/>
    </location>
</feature>
<dbReference type="InterPro" id="IPR013083">
    <property type="entry name" value="Znf_RING/FYVE/PHD"/>
</dbReference>
<sequence>MNTTLPPTHGGMRQSDKDGGKRDNHWSGDGDGRKAIAATVIMFRPPTDTASTYRSSSLPAIAATMLASVVHDGDKGVAAAGVAHLLSPVECRMQSADSSLSSSLLSTAANIDCKTLAPSSCTMICSISGEVPEVPVVSKSSGLLFEKLLIERHIMEWYALVLSAFASEQQLHTTSRSSSLC</sequence>
<dbReference type="GO" id="GO:0061630">
    <property type="term" value="F:ubiquitin protein ligase activity"/>
    <property type="evidence" value="ECO:0007669"/>
    <property type="project" value="UniProtKB-UniRule"/>
</dbReference>
<dbReference type="GO" id="GO:0071006">
    <property type="term" value="C:U2-type catalytic step 1 spliceosome"/>
    <property type="evidence" value="ECO:0007669"/>
    <property type="project" value="TreeGrafter"/>
</dbReference>
<keyword evidence="3" id="KW-0747">Spliceosome</keyword>
<keyword evidence="3" id="KW-0539">Nucleus</keyword>
<dbReference type="Gene3D" id="3.30.40.10">
    <property type="entry name" value="Zinc/RING finger domain, C3HC4 (zinc finger)"/>
    <property type="match status" value="1"/>
</dbReference>
<protein>
    <recommendedName>
        <fullName evidence="3">Pre-mRNA-processing factor 19</fullName>
        <ecNumber evidence="3">2.3.2.27</ecNumber>
    </recommendedName>
</protein>
<dbReference type="SUPFAM" id="SSF57850">
    <property type="entry name" value="RING/U-box"/>
    <property type="match status" value="1"/>
</dbReference>
<evidence type="ECO:0000256" key="1">
    <source>
        <dbReference type="ARBA" id="ARBA00004906"/>
    </source>
</evidence>
<evidence type="ECO:0000259" key="5">
    <source>
        <dbReference type="SMART" id="SM00504"/>
    </source>
</evidence>
<organism evidence="6 7">
    <name type="scientific">Lactuca virosa</name>
    <dbReference type="NCBI Taxonomy" id="75947"/>
    <lineage>
        <taxon>Eukaryota</taxon>
        <taxon>Viridiplantae</taxon>
        <taxon>Streptophyta</taxon>
        <taxon>Embryophyta</taxon>
        <taxon>Tracheophyta</taxon>
        <taxon>Spermatophyta</taxon>
        <taxon>Magnoliopsida</taxon>
        <taxon>eudicotyledons</taxon>
        <taxon>Gunneridae</taxon>
        <taxon>Pentapetalae</taxon>
        <taxon>asterids</taxon>
        <taxon>campanulids</taxon>
        <taxon>Asterales</taxon>
        <taxon>Asteraceae</taxon>
        <taxon>Cichorioideae</taxon>
        <taxon>Cichorieae</taxon>
        <taxon>Lactucinae</taxon>
        <taxon>Lactuca</taxon>
    </lineage>
</organism>
<keyword evidence="3" id="KW-0508">mRNA splicing</keyword>
<dbReference type="SMART" id="SM00504">
    <property type="entry name" value="Ubox"/>
    <property type="match status" value="1"/>
</dbReference>